<proteinExistence type="predicted"/>
<dbReference type="HOGENOM" id="CLU_098949_0_0_5"/>
<dbReference type="OrthoDB" id="6162173at2"/>
<accession>A0A0H3G491</accession>
<dbReference type="RefSeq" id="WP_012816874.1">
    <property type="nucleotide sequence ID" value="NC_017262.1"/>
</dbReference>
<evidence type="ECO:0000313" key="2">
    <source>
        <dbReference type="Proteomes" id="UP000001494"/>
    </source>
</evidence>
<dbReference type="KEGG" id="zmm:Zmob_0059"/>
<name>A0A0H3G491_ZYMMA</name>
<reference evidence="1 2" key="1">
    <citation type="journal article" date="2011" name="J. Bacteriol.">
        <title>Genome sequence of the ethanol-producing Zymomonas mobilis subsp. mobilis lectotype strain ATCC 10988.</title>
        <authorList>
            <person name="Pappas K.M."/>
            <person name="Kouvelis V.N."/>
            <person name="Saunders E."/>
            <person name="Brettin T.S."/>
            <person name="Bruce D."/>
            <person name="Detter C."/>
            <person name="Balakireva M."/>
            <person name="Han C.S."/>
            <person name="Savvakis G."/>
            <person name="Kyrpides N.C."/>
            <person name="Typas M.A."/>
        </authorList>
    </citation>
    <scope>NUCLEOTIDE SEQUENCE [LARGE SCALE GENOMIC DNA]</scope>
    <source>
        <strain evidence="2">ATCC 10988 / DSM 424 / CCUG 17860 / LMG 404 / NCIMB 8938 / NRRL B-806 / ZM1</strain>
    </source>
</reference>
<dbReference type="EMBL" id="CP002850">
    <property type="protein sequence ID" value="AEH61914.1"/>
    <property type="molecule type" value="Genomic_DNA"/>
</dbReference>
<dbReference type="AlphaFoldDB" id="A0A0H3G491"/>
<dbReference type="Pfam" id="PF12318">
    <property type="entry name" value="FAD-SLDH"/>
    <property type="match status" value="1"/>
</dbReference>
<gene>
    <name evidence="1" type="ordered locus">Zmob_0059</name>
</gene>
<dbReference type="eggNOG" id="ENOG5032YVI">
    <property type="taxonomic scope" value="Bacteria"/>
</dbReference>
<dbReference type="Proteomes" id="UP000001494">
    <property type="component" value="Chromosome"/>
</dbReference>
<protein>
    <submittedName>
        <fullName evidence="1">Sorbitol dehydrogenase small subunit</fullName>
    </submittedName>
</protein>
<dbReference type="InterPro" id="IPR024651">
    <property type="entry name" value="FAD-SLDH_ssu"/>
</dbReference>
<evidence type="ECO:0000313" key="1">
    <source>
        <dbReference type="EMBL" id="AEH61914.1"/>
    </source>
</evidence>
<sequence length="198" mass="22199">MMGSSPPKGRPISAFFSFPWCRRHILTTGLSVVALSVTADIASNASSSPLSSADVLHFMKLSLCLTDRKTLDPVLGKALFSKLTDNNPKRRTQLDQLLALFNRQTWDNANHFVKEAVKENPDAPPLIRDILHGWYRGIVDNKVVVYRSAMMFSLTRNILYPKTYANGDLFYWTTRPPEVPLPKAQPAMQPDVPETLGQ</sequence>
<organism evidence="1 2">
    <name type="scientific">Zymomonas mobilis subsp. mobilis (strain ATCC 10988 / DSM 424 / LMG 404 / NCIMB 8938 / NRRL B-806 / ZM1)</name>
    <dbReference type="NCBI Taxonomy" id="555217"/>
    <lineage>
        <taxon>Bacteria</taxon>
        <taxon>Pseudomonadati</taxon>
        <taxon>Pseudomonadota</taxon>
        <taxon>Alphaproteobacteria</taxon>
        <taxon>Sphingomonadales</taxon>
        <taxon>Zymomonadaceae</taxon>
        <taxon>Zymomonas</taxon>
    </lineage>
</organism>